<reference evidence="2 3" key="1">
    <citation type="submission" date="2022-10" db="EMBL/GenBank/DDBJ databases">
        <title>The complete genomes of actinobacterial strains from the NBC collection.</title>
        <authorList>
            <person name="Joergensen T.S."/>
            <person name="Alvarez Arevalo M."/>
            <person name="Sterndorff E.B."/>
            <person name="Faurdal D."/>
            <person name="Vuksanovic O."/>
            <person name="Mourched A.-S."/>
            <person name="Charusanti P."/>
            <person name="Shaw S."/>
            <person name="Blin K."/>
            <person name="Weber T."/>
        </authorList>
    </citation>
    <scope>NUCLEOTIDE SEQUENCE [LARGE SCALE GENOMIC DNA]</scope>
    <source>
        <strain evidence="2 3">NBC 01809</strain>
    </source>
</reference>
<name>A0ABZ1EC28_9ACTN</name>
<sequence>MSRTKPGTVIRVPSSRRASSVENGHELYVPLDAPAQVKPLAVP</sequence>
<dbReference type="EMBL" id="CP109071">
    <property type="protein sequence ID" value="WSA32376.1"/>
    <property type="molecule type" value="Genomic_DNA"/>
</dbReference>
<dbReference type="Proteomes" id="UP001334804">
    <property type="component" value="Chromosome"/>
</dbReference>
<gene>
    <name evidence="2" type="ORF">OIE14_30480</name>
</gene>
<accession>A0ABZ1EC28</accession>
<feature type="region of interest" description="Disordered" evidence="1">
    <location>
        <begin position="1"/>
        <end position="25"/>
    </location>
</feature>
<proteinExistence type="predicted"/>
<protein>
    <submittedName>
        <fullName evidence="2">Uncharacterized protein</fullName>
    </submittedName>
</protein>
<evidence type="ECO:0000313" key="3">
    <source>
        <dbReference type="Proteomes" id="UP001334804"/>
    </source>
</evidence>
<keyword evidence="3" id="KW-1185">Reference proteome</keyword>
<dbReference type="RefSeq" id="WP_266321256.1">
    <property type="nucleotide sequence ID" value="NZ_CP109071.1"/>
</dbReference>
<organism evidence="2 3">
    <name type="scientific">Micromonospora peucetia</name>
    <dbReference type="NCBI Taxonomy" id="47871"/>
    <lineage>
        <taxon>Bacteria</taxon>
        <taxon>Bacillati</taxon>
        <taxon>Actinomycetota</taxon>
        <taxon>Actinomycetes</taxon>
        <taxon>Micromonosporales</taxon>
        <taxon>Micromonosporaceae</taxon>
        <taxon>Micromonospora</taxon>
    </lineage>
</organism>
<evidence type="ECO:0000313" key="2">
    <source>
        <dbReference type="EMBL" id="WSA32376.1"/>
    </source>
</evidence>
<evidence type="ECO:0000256" key="1">
    <source>
        <dbReference type="SAM" id="MobiDB-lite"/>
    </source>
</evidence>